<accession>A0A832QWJ8</accession>
<evidence type="ECO:0000313" key="1">
    <source>
        <dbReference type="EMBL" id="HHW32670.1"/>
    </source>
</evidence>
<dbReference type="RefSeq" id="WP_303728846.1">
    <property type="nucleotide sequence ID" value="NZ_DULP01000013.1"/>
</dbReference>
<protein>
    <submittedName>
        <fullName evidence="1">Uncharacterized protein</fullName>
    </submittedName>
</protein>
<evidence type="ECO:0000313" key="2">
    <source>
        <dbReference type="Proteomes" id="UP000580830"/>
    </source>
</evidence>
<gene>
    <name evidence="1" type="ORF">GXX24_00795</name>
</gene>
<dbReference type="EMBL" id="DULP01000013">
    <property type="protein sequence ID" value="HHW32670.1"/>
    <property type="molecule type" value="Genomic_DNA"/>
</dbReference>
<dbReference type="AlphaFoldDB" id="A0A832QWJ8"/>
<organism evidence="1 2">
    <name type="scientific">Paracoccus solventivorans</name>
    <dbReference type="NCBI Taxonomy" id="53463"/>
    <lineage>
        <taxon>Bacteria</taxon>
        <taxon>Pseudomonadati</taxon>
        <taxon>Pseudomonadota</taxon>
        <taxon>Alphaproteobacteria</taxon>
        <taxon>Rhodobacterales</taxon>
        <taxon>Paracoccaceae</taxon>
        <taxon>Paracoccus</taxon>
    </lineage>
</organism>
<reference evidence="1 2" key="1">
    <citation type="journal article" date="2020" name="Biotechnol. Biofuels">
        <title>New insights from the biogas microbiome by comprehensive genome-resolved metagenomics of nearly 1600 species originating from multiple anaerobic digesters.</title>
        <authorList>
            <person name="Campanaro S."/>
            <person name="Treu L."/>
            <person name="Rodriguez-R L.M."/>
            <person name="Kovalovszki A."/>
            <person name="Ziels R.M."/>
            <person name="Maus I."/>
            <person name="Zhu X."/>
            <person name="Kougias P.G."/>
            <person name="Basile A."/>
            <person name="Luo G."/>
            <person name="Schluter A."/>
            <person name="Konstantinidis K.T."/>
            <person name="Angelidaki I."/>
        </authorList>
    </citation>
    <scope>NUCLEOTIDE SEQUENCE [LARGE SCALE GENOMIC DNA]</scope>
    <source>
        <strain evidence="1">AS04akNAM_125</strain>
    </source>
</reference>
<proteinExistence type="predicted"/>
<sequence>MTPEYVIWSTKHRAWWGPDEQGYRVRLSSAGRYSRNHALAICTWARGGRQHNDSPTEVPLLLADAGIFWPDQTEEPK</sequence>
<name>A0A832QWJ8_9RHOB</name>
<comment type="caution">
    <text evidence="1">The sequence shown here is derived from an EMBL/GenBank/DDBJ whole genome shotgun (WGS) entry which is preliminary data.</text>
</comment>
<dbReference type="Proteomes" id="UP000580830">
    <property type="component" value="Unassembled WGS sequence"/>
</dbReference>